<sequence length="21" mass="2284">MCRRRRIMLAVAQHAGTGGKA</sequence>
<reference evidence="1" key="1">
    <citation type="submission" date="2018-01" db="EMBL/GenBank/DDBJ databases">
        <authorList>
            <person name="Clerissi C."/>
        </authorList>
    </citation>
    <scope>NUCLEOTIDE SEQUENCE</scope>
    <source>
        <strain evidence="1">Cupriavidus taiwanensis LMG 19430</strain>
    </source>
</reference>
<comment type="caution">
    <text evidence="1">The sequence shown here is derived from an EMBL/GenBank/DDBJ whole genome shotgun (WGS) entry which is preliminary data.</text>
</comment>
<name>A0A375B9Y0_9BURK</name>
<evidence type="ECO:0000313" key="1">
    <source>
        <dbReference type="EMBL" id="SOY40394.1"/>
    </source>
</evidence>
<dbReference type="Proteomes" id="UP000257016">
    <property type="component" value="Unassembled WGS sequence"/>
</dbReference>
<organism evidence="1">
    <name type="scientific">Cupriavidus taiwanensis</name>
    <dbReference type="NCBI Taxonomy" id="164546"/>
    <lineage>
        <taxon>Bacteria</taxon>
        <taxon>Pseudomonadati</taxon>
        <taxon>Pseudomonadota</taxon>
        <taxon>Betaproteobacteria</taxon>
        <taxon>Burkholderiales</taxon>
        <taxon>Burkholderiaceae</taxon>
        <taxon>Cupriavidus</taxon>
    </lineage>
</organism>
<dbReference type="AlphaFoldDB" id="A0A375B9Y0"/>
<proteinExistence type="predicted"/>
<dbReference type="EMBL" id="OFSN01000001">
    <property type="protein sequence ID" value="SOY40394.1"/>
    <property type="molecule type" value="Genomic_DNA"/>
</dbReference>
<gene>
    <name evidence="1" type="ORF">CBM2586_A10359</name>
</gene>
<protein>
    <submittedName>
        <fullName evidence="1">Uncharacterized protein</fullName>
    </submittedName>
</protein>
<accession>A0A375B9Y0</accession>